<feature type="region of interest" description="Disordered" evidence="1">
    <location>
        <begin position="74"/>
        <end position="98"/>
    </location>
</feature>
<reference evidence="2" key="1">
    <citation type="submission" date="2020-03" db="EMBL/GenBank/DDBJ databases">
        <title>Castanea mollissima Vanexum genome sequencing.</title>
        <authorList>
            <person name="Staton M."/>
        </authorList>
    </citation>
    <scope>NUCLEOTIDE SEQUENCE</scope>
    <source>
        <tissue evidence="2">Leaf</tissue>
    </source>
</reference>
<name>A0A8J4QIS6_9ROSI</name>
<sequence length="137" mass="15291">MTDTVKVSSVVESLLAVGLTTTGMKLWETIKLKSPDILLEPKLMDELGQRKMNRDQALSTTYSTILKIHKKVVGRRSPGSIGPAATKGEAAPRKMRKKIPTSRQVLTTTNEFMRQGGKEYNCKECHEYEPSIVEKVV</sequence>
<evidence type="ECO:0000256" key="1">
    <source>
        <dbReference type="SAM" id="MobiDB-lite"/>
    </source>
</evidence>
<comment type="caution">
    <text evidence="2">The sequence shown here is derived from an EMBL/GenBank/DDBJ whole genome shotgun (WGS) entry which is preliminary data.</text>
</comment>
<keyword evidence="3" id="KW-1185">Reference proteome</keyword>
<organism evidence="2 3">
    <name type="scientific">Castanea mollissima</name>
    <name type="common">Chinese chestnut</name>
    <dbReference type="NCBI Taxonomy" id="60419"/>
    <lineage>
        <taxon>Eukaryota</taxon>
        <taxon>Viridiplantae</taxon>
        <taxon>Streptophyta</taxon>
        <taxon>Embryophyta</taxon>
        <taxon>Tracheophyta</taxon>
        <taxon>Spermatophyta</taxon>
        <taxon>Magnoliopsida</taxon>
        <taxon>eudicotyledons</taxon>
        <taxon>Gunneridae</taxon>
        <taxon>Pentapetalae</taxon>
        <taxon>rosids</taxon>
        <taxon>fabids</taxon>
        <taxon>Fagales</taxon>
        <taxon>Fagaceae</taxon>
        <taxon>Castanea</taxon>
    </lineage>
</organism>
<dbReference type="AlphaFoldDB" id="A0A8J4QIS6"/>
<evidence type="ECO:0000313" key="2">
    <source>
        <dbReference type="EMBL" id="KAF3952462.1"/>
    </source>
</evidence>
<dbReference type="EMBL" id="JRKL02004495">
    <property type="protein sequence ID" value="KAF3952462.1"/>
    <property type="molecule type" value="Genomic_DNA"/>
</dbReference>
<protein>
    <submittedName>
        <fullName evidence="2">Uncharacterized protein</fullName>
    </submittedName>
</protein>
<accession>A0A8J4QIS6</accession>
<gene>
    <name evidence="2" type="ORF">CMV_021979</name>
</gene>
<dbReference type="Proteomes" id="UP000737018">
    <property type="component" value="Unassembled WGS sequence"/>
</dbReference>
<evidence type="ECO:0000313" key="3">
    <source>
        <dbReference type="Proteomes" id="UP000737018"/>
    </source>
</evidence>
<proteinExistence type="predicted"/>